<dbReference type="AlphaFoldDB" id="A0A498L9N7"/>
<accession>A0A498L9N7</accession>
<organism evidence="2 3">
    <name type="scientific">Labeo rohita</name>
    <name type="common">Indian major carp</name>
    <name type="synonym">Cyprinus rohita</name>
    <dbReference type="NCBI Taxonomy" id="84645"/>
    <lineage>
        <taxon>Eukaryota</taxon>
        <taxon>Metazoa</taxon>
        <taxon>Chordata</taxon>
        <taxon>Craniata</taxon>
        <taxon>Vertebrata</taxon>
        <taxon>Euteleostomi</taxon>
        <taxon>Actinopterygii</taxon>
        <taxon>Neopterygii</taxon>
        <taxon>Teleostei</taxon>
        <taxon>Ostariophysi</taxon>
        <taxon>Cypriniformes</taxon>
        <taxon>Cyprinidae</taxon>
        <taxon>Labeoninae</taxon>
        <taxon>Labeonini</taxon>
        <taxon>Labeo</taxon>
    </lineage>
</organism>
<evidence type="ECO:0000313" key="3">
    <source>
        <dbReference type="Proteomes" id="UP000290572"/>
    </source>
</evidence>
<evidence type="ECO:0000313" key="2">
    <source>
        <dbReference type="EMBL" id="RXN03586.1"/>
    </source>
</evidence>
<protein>
    <submittedName>
        <fullName evidence="2">Roundabout-like protein</fullName>
    </submittedName>
</protein>
<proteinExistence type="predicted"/>
<reference evidence="2 3" key="1">
    <citation type="submission" date="2018-03" db="EMBL/GenBank/DDBJ databases">
        <title>Draft genome sequence of Rohu Carp (Labeo rohita).</title>
        <authorList>
            <person name="Das P."/>
            <person name="Kushwaha B."/>
            <person name="Joshi C.G."/>
            <person name="Kumar D."/>
            <person name="Nagpure N.S."/>
            <person name="Sahoo L."/>
            <person name="Das S.P."/>
            <person name="Bit A."/>
            <person name="Patnaik S."/>
            <person name="Meher P.K."/>
            <person name="Jayasankar P."/>
            <person name="Koringa P.G."/>
            <person name="Patel N.V."/>
            <person name="Hinsu A.T."/>
            <person name="Kumar R."/>
            <person name="Pandey M."/>
            <person name="Agarwal S."/>
            <person name="Srivastava S."/>
            <person name="Singh M."/>
            <person name="Iquebal M.A."/>
            <person name="Jaiswal S."/>
            <person name="Angadi U.B."/>
            <person name="Kumar N."/>
            <person name="Raza M."/>
            <person name="Shah T.M."/>
            <person name="Rai A."/>
            <person name="Jena J.K."/>
        </authorList>
    </citation>
    <scope>NUCLEOTIDE SEQUENCE [LARGE SCALE GENOMIC DNA]</scope>
    <source>
        <strain evidence="2">DASCIFA01</strain>
        <tissue evidence="2">Testis</tissue>
    </source>
</reference>
<keyword evidence="3" id="KW-1185">Reference proteome</keyword>
<sequence length="194" mass="21973">MRSGSHSHTCALRRAELGSSQQRGGGTRTLRACFWTVTDDRTYEPGSVRPSCSSEHTHGQVKDLHLRPPRPLEMFLLSPVRLTLFLLVFLDVAHPSLQGRSKGRWNKGGFRLLVTKEHLHASHCYCLEINEEKQCLAYGSQFKILSDLGVLVSWQTVLLKSVHISTNFKTFSEVYEYALSLKYLLNNSRQVLGT</sequence>
<dbReference type="Proteomes" id="UP000290572">
    <property type="component" value="Unassembled WGS sequence"/>
</dbReference>
<evidence type="ECO:0000256" key="1">
    <source>
        <dbReference type="SAM" id="MobiDB-lite"/>
    </source>
</evidence>
<dbReference type="EMBL" id="QBIY01013478">
    <property type="protein sequence ID" value="RXN03586.1"/>
    <property type="molecule type" value="Genomic_DNA"/>
</dbReference>
<name>A0A498L9N7_LABRO</name>
<feature type="region of interest" description="Disordered" evidence="1">
    <location>
        <begin position="1"/>
        <end position="26"/>
    </location>
</feature>
<comment type="caution">
    <text evidence="2">The sequence shown here is derived from an EMBL/GenBank/DDBJ whole genome shotgun (WGS) entry which is preliminary data.</text>
</comment>
<gene>
    <name evidence="2" type="ORF">ROHU_034391</name>
</gene>